<dbReference type="SUPFAM" id="SSF53254">
    <property type="entry name" value="Phosphoglycerate mutase-like"/>
    <property type="match status" value="1"/>
</dbReference>
<dbReference type="AlphaFoldDB" id="A0A2N4UBM9"/>
<dbReference type="InterPro" id="IPR029033">
    <property type="entry name" value="His_PPase_superfam"/>
</dbReference>
<dbReference type="OrthoDB" id="5296884at2"/>
<name>A0A2N4UBM9_9BURK</name>
<proteinExistence type="predicted"/>
<comment type="caution">
    <text evidence="1">The sequence shown here is derived from an EMBL/GenBank/DDBJ whole genome shotgun (WGS) entry which is preliminary data.</text>
</comment>
<evidence type="ECO:0000313" key="1">
    <source>
        <dbReference type="EMBL" id="PLC52418.1"/>
    </source>
</evidence>
<dbReference type="InterPro" id="IPR013078">
    <property type="entry name" value="His_Pase_superF_clade-1"/>
</dbReference>
<sequence>MRLYLIRHPAPLLPPSVCYGATDIAVAPQELARVLALQTDPSSRSPAQNLAGSRQAAQKPFLISPQTHLPRGLPLYSSPLQRCRCLAEPLAIALDATTLTFDERLVEMNFGTWEQKSWDLIPRIEIDAWTADLVTYRPGAGETVLEMAHRVQSFHTQMRAAQQDAIIICHAGTIRLLLACQLHIQPQAIAHHAASTTMKLAYGELVVVDFV</sequence>
<dbReference type="Gene3D" id="3.40.50.1240">
    <property type="entry name" value="Phosphoglycerate mutase-like"/>
    <property type="match status" value="1"/>
</dbReference>
<dbReference type="Proteomes" id="UP000234328">
    <property type="component" value="Unassembled WGS sequence"/>
</dbReference>
<organism evidence="1 2">
    <name type="scientific">Pollutimonas nitritireducens</name>
    <dbReference type="NCBI Taxonomy" id="2045209"/>
    <lineage>
        <taxon>Bacteria</taxon>
        <taxon>Pseudomonadati</taxon>
        <taxon>Pseudomonadota</taxon>
        <taxon>Betaproteobacteria</taxon>
        <taxon>Burkholderiales</taxon>
        <taxon>Alcaligenaceae</taxon>
        <taxon>Pollutimonas</taxon>
    </lineage>
</organism>
<dbReference type="SMART" id="SM00855">
    <property type="entry name" value="PGAM"/>
    <property type="match status" value="1"/>
</dbReference>
<evidence type="ECO:0000313" key="2">
    <source>
        <dbReference type="Proteomes" id="UP000234328"/>
    </source>
</evidence>
<dbReference type="Pfam" id="PF00300">
    <property type="entry name" value="His_Phos_1"/>
    <property type="match status" value="1"/>
</dbReference>
<keyword evidence="2" id="KW-1185">Reference proteome</keyword>
<protein>
    <submittedName>
        <fullName evidence="1">Phosphoglycerate mutase</fullName>
    </submittedName>
</protein>
<dbReference type="RefSeq" id="WP_102071437.1">
    <property type="nucleotide sequence ID" value="NZ_PDNV01000013.1"/>
</dbReference>
<reference evidence="1 2" key="1">
    <citation type="submission" date="2017-10" db="EMBL/GenBank/DDBJ databases">
        <title>Two draft genome sequences of Pusillimonas sp. strains isolated from a nitrate- and radionuclide-contaminated groundwater in Russia.</title>
        <authorList>
            <person name="Grouzdev D.S."/>
            <person name="Tourova T.P."/>
            <person name="Goeva M.A."/>
            <person name="Babich T.L."/>
            <person name="Sokolova D.S."/>
            <person name="Abdullin R."/>
            <person name="Poltaraus A.B."/>
            <person name="Toshchakov S.V."/>
            <person name="Nazina T.N."/>
        </authorList>
    </citation>
    <scope>NUCLEOTIDE SEQUENCE [LARGE SCALE GENOMIC DNA]</scope>
    <source>
        <strain evidence="1 2">JR1/69-2-13</strain>
    </source>
</reference>
<dbReference type="EMBL" id="PDNV01000013">
    <property type="protein sequence ID" value="PLC52418.1"/>
    <property type="molecule type" value="Genomic_DNA"/>
</dbReference>
<gene>
    <name evidence="1" type="ORF">CR155_18115</name>
</gene>
<accession>A0A2N4UBM9</accession>